<dbReference type="Gene3D" id="3.40.50.300">
    <property type="entry name" value="P-loop containing nucleotide triphosphate hydrolases"/>
    <property type="match status" value="1"/>
</dbReference>
<dbReference type="SMART" id="SM00382">
    <property type="entry name" value="AAA"/>
    <property type="match status" value="1"/>
</dbReference>
<dbReference type="Pfam" id="PF25601">
    <property type="entry name" value="AAA_lid_14"/>
    <property type="match status" value="1"/>
</dbReference>
<dbReference type="EMBL" id="FOFU01000007">
    <property type="protein sequence ID" value="SEQ62816.1"/>
    <property type="molecule type" value="Genomic_DNA"/>
</dbReference>
<dbReference type="InterPro" id="IPR002078">
    <property type="entry name" value="Sigma_54_int"/>
</dbReference>
<dbReference type="InterPro" id="IPR027417">
    <property type="entry name" value="P-loop_NTPase"/>
</dbReference>
<dbReference type="InterPro" id="IPR058031">
    <property type="entry name" value="AAA_lid_NorR"/>
</dbReference>
<dbReference type="SUPFAM" id="SSF52540">
    <property type="entry name" value="P-loop containing nucleoside triphosphate hydrolases"/>
    <property type="match status" value="1"/>
</dbReference>
<dbReference type="AlphaFoldDB" id="A0A1H9HKN6"/>
<dbReference type="RefSeq" id="WP_143064223.1">
    <property type="nucleotide sequence ID" value="NZ_FOFU01000007.1"/>
</dbReference>
<dbReference type="InterPro" id="IPR003593">
    <property type="entry name" value="AAA+_ATPase"/>
</dbReference>
<dbReference type="GO" id="GO:0005524">
    <property type="term" value="F:ATP binding"/>
    <property type="evidence" value="ECO:0007669"/>
    <property type="project" value="UniProtKB-KW"/>
</dbReference>
<protein>
    <submittedName>
        <fullName evidence="5">Sigma-54 interaction domain-containing protein</fullName>
    </submittedName>
</protein>
<name>A0A1H9HKN6_9SPIR</name>
<dbReference type="CDD" id="cd00009">
    <property type="entry name" value="AAA"/>
    <property type="match status" value="1"/>
</dbReference>
<dbReference type="GO" id="GO:0006355">
    <property type="term" value="P:regulation of DNA-templated transcription"/>
    <property type="evidence" value="ECO:0007669"/>
    <property type="project" value="InterPro"/>
</dbReference>
<evidence type="ECO:0000256" key="1">
    <source>
        <dbReference type="ARBA" id="ARBA00022741"/>
    </source>
</evidence>
<dbReference type="PANTHER" id="PTHR32071">
    <property type="entry name" value="TRANSCRIPTIONAL REGULATORY PROTEIN"/>
    <property type="match status" value="1"/>
</dbReference>
<accession>A0A1H9HKN6</accession>
<reference evidence="5 6" key="1">
    <citation type="submission" date="2016-10" db="EMBL/GenBank/DDBJ databases">
        <authorList>
            <person name="de Groot N.N."/>
        </authorList>
    </citation>
    <scope>NUCLEOTIDE SEQUENCE [LARGE SCALE GENOMIC DNA]</scope>
    <source>
        <strain evidence="5 6">B25</strain>
    </source>
</reference>
<dbReference type="GO" id="GO:0003677">
    <property type="term" value="F:DNA binding"/>
    <property type="evidence" value="ECO:0007669"/>
    <property type="project" value="UniProtKB-KW"/>
</dbReference>
<proteinExistence type="predicted"/>
<keyword evidence="2" id="KW-0067">ATP-binding</keyword>
<dbReference type="Proteomes" id="UP000182360">
    <property type="component" value="Unassembled WGS sequence"/>
</dbReference>
<dbReference type="Pfam" id="PF00158">
    <property type="entry name" value="Sigma54_activat"/>
    <property type="match status" value="1"/>
</dbReference>
<gene>
    <name evidence="5" type="ORF">SAMN04487977_10744</name>
</gene>
<dbReference type="PANTHER" id="PTHR32071:SF117">
    <property type="entry name" value="PTS-DEPENDENT DIHYDROXYACETONE KINASE OPERON REGULATORY PROTEIN-RELATED"/>
    <property type="match status" value="1"/>
</dbReference>
<sequence>MPDVPDFVRLSLVTKRQDVINFVEAMCSDEMELTIVSAFSELNTSKITLLLIDASLFNDFNPESLEYGKKYSSFSIFILPPDLSTHVLNYVETNFNYSLSFPINTDYFRAYCFHVINLVESSEKDYNFEKPLNQPVPASFDGLFAGNSNVMQKIRRQILEASCTKEPVLLLGETGTGKTTAAGLIHELSDRGGKEKVAVSVSTIVESLAESAFFGHKKGAFTNADYDHKGHFETADKNSLFVDELGLASLSLQSIFLTFLDTGNFKRIGENIERHADVRMIFATNANLGKMLKNGTFLDALFYRICDHIIRIPPLRSHKEDIREMVRVYLGDDIKITDEAMNRLEEYDWPGNVRELNKCLRDAVKNCNGSLITTDSIEFYDISFPQ</sequence>
<keyword evidence="6" id="KW-1185">Reference proteome</keyword>
<feature type="domain" description="Sigma-54 factor interaction" evidence="4">
    <location>
        <begin position="144"/>
        <end position="365"/>
    </location>
</feature>
<evidence type="ECO:0000256" key="3">
    <source>
        <dbReference type="ARBA" id="ARBA00023125"/>
    </source>
</evidence>
<evidence type="ECO:0000313" key="5">
    <source>
        <dbReference type="EMBL" id="SEQ62816.1"/>
    </source>
</evidence>
<dbReference type="OrthoDB" id="9803970at2"/>
<evidence type="ECO:0000256" key="2">
    <source>
        <dbReference type="ARBA" id="ARBA00022840"/>
    </source>
</evidence>
<dbReference type="Gene3D" id="1.10.8.60">
    <property type="match status" value="1"/>
</dbReference>
<evidence type="ECO:0000313" key="6">
    <source>
        <dbReference type="Proteomes" id="UP000182360"/>
    </source>
</evidence>
<evidence type="ECO:0000259" key="4">
    <source>
        <dbReference type="PROSITE" id="PS50045"/>
    </source>
</evidence>
<organism evidence="5 6">
    <name type="scientific">Treponema bryantii</name>
    <dbReference type="NCBI Taxonomy" id="163"/>
    <lineage>
        <taxon>Bacteria</taxon>
        <taxon>Pseudomonadati</taxon>
        <taxon>Spirochaetota</taxon>
        <taxon>Spirochaetia</taxon>
        <taxon>Spirochaetales</taxon>
        <taxon>Treponemataceae</taxon>
        <taxon>Treponema</taxon>
    </lineage>
</organism>
<keyword evidence="1" id="KW-0547">Nucleotide-binding</keyword>
<dbReference type="PROSITE" id="PS50045">
    <property type="entry name" value="SIGMA54_INTERACT_4"/>
    <property type="match status" value="1"/>
</dbReference>
<keyword evidence="3" id="KW-0238">DNA-binding</keyword>